<name>A0A078FAU5_BRANA</name>
<dbReference type="AlphaFoldDB" id="A0A078FAU5"/>
<dbReference type="SMR" id="A0A078FAU5"/>
<dbReference type="Gramene" id="CDX77177">
    <property type="protein sequence ID" value="CDX77177"/>
    <property type="gene ID" value="GSBRNA2T00127811001"/>
</dbReference>
<organism evidence="2 3">
    <name type="scientific">Brassica napus</name>
    <name type="common">Rape</name>
    <dbReference type="NCBI Taxonomy" id="3708"/>
    <lineage>
        <taxon>Eukaryota</taxon>
        <taxon>Viridiplantae</taxon>
        <taxon>Streptophyta</taxon>
        <taxon>Embryophyta</taxon>
        <taxon>Tracheophyta</taxon>
        <taxon>Spermatophyta</taxon>
        <taxon>Magnoliopsida</taxon>
        <taxon>eudicotyledons</taxon>
        <taxon>Gunneridae</taxon>
        <taxon>Pentapetalae</taxon>
        <taxon>rosids</taxon>
        <taxon>malvids</taxon>
        <taxon>Brassicales</taxon>
        <taxon>Brassicaceae</taxon>
        <taxon>Brassiceae</taxon>
        <taxon>Brassica</taxon>
    </lineage>
</organism>
<evidence type="ECO:0000256" key="1">
    <source>
        <dbReference type="SAM" id="SignalP"/>
    </source>
</evidence>
<dbReference type="Proteomes" id="UP000028999">
    <property type="component" value="Unassembled WGS sequence"/>
</dbReference>
<proteinExistence type="predicted"/>
<sequence length="101" mass="11607">MALKKLLALVVPLGVVEVSIAKPYVNPIRNQNGQRNLQMHVDLYLDYYCLRCPQVESIGRSVTFQYVSRRPILAVALLMMHFQDYCLSRLMISVLVIHEDS</sequence>
<protein>
    <submittedName>
        <fullName evidence="2">BnaC08g11880D protein</fullName>
    </submittedName>
</protein>
<dbReference type="EMBL" id="LK031990">
    <property type="protein sequence ID" value="CDY08958.1"/>
    <property type="molecule type" value="Genomic_DNA"/>
</dbReference>
<keyword evidence="1" id="KW-0732">Signal</keyword>
<evidence type="ECO:0000313" key="2">
    <source>
        <dbReference type="EMBL" id="CDY08958.1"/>
    </source>
</evidence>
<feature type="chain" id="PRO_5030002625" evidence="1">
    <location>
        <begin position="22"/>
        <end position="101"/>
    </location>
</feature>
<evidence type="ECO:0000313" key="3">
    <source>
        <dbReference type="Proteomes" id="UP000028999"/>
    </source>
</evidence>
<dbReference type="PaxDb" id="3708-A0A078FAU5"/>
<dbReference type="Gramene" id="CDY08958">
    <property type="protein sequence ID" value="CDY08958"/>
    <property type="gene ID" value="GSBRNA2T00001007001"/>
</dbReference>
<feature type="signal peptide" evidence="1">
    <location>
        <begin position="1"/>
        <end position="21"/>
    </location>
</feature>
<dbReference type="Gene3D" id="1.10.520.10">
    <property type="match status" value="1"/>
</dbReference>
<accession>A0A078FAU5</accession>
<keyword evidence="3" id="KW-1185">Reference proteome</keyword>
<reference evidence="2 3" key="1">
    <citation type="journal article" date="2014" name="Science">
        <title>Plant genetics. Early allopolyploid evolution in the post-Neolithic Brassica napus oilseed genome.</title>
        <authorList>
            <person name="Chalhoub B."/>
            <person name="Denoeud F."/>
            <person name="Liu S."/>
            <person name="Parkin I.A."/>
            <person name="Tang H."/>
            <person name="Wang X."/>
            <person name="Chiquet J."/>
            <person name="Belcram H."/>
            <person name="Tong C."/>
            <person name="Samans B."/>
            <person name="Correa M."/>
            <person name="Da Silva C."/>
            <person name="Just J."/>
            <person name="Falentin C."/>
            <person name="Koh C.S."/>
            <person name="Le Clainche I."/>
            <person name="Bernard M."/>
            <person name="Bento P."/>
            <person name="Noel B."/>
            <person name="Labadie K."/>
            <person name="Alberti A."/>
            <person name="Charles M."/>
            <person name="Arnaud D."/>
            <person name="Guo H."/>
            <person name="Daviaud C."/>
            <person name="Alamery S."/>
            <person name="Jabbari K."/>
            <person name="Zhao M."/>
            <person name="Edger P.P."/>
            <person name="Chelaifa H."/>
            <person name="Tack D."/>
            <person name="Lassalle G."/>
            <person name="Mestiri I."/>
            <person name="Schnel N."/>
            <person name="Le Paslier M.C."/>
            <person name="Fan G."/>
            <person name="Renault V."/>
            <person name="Bayer P.E."/>
            <person name="Golicz A.A."/>
            <person name="Manoli S."/>
            <person name="Lee T.H."/>
            <person name="Thi V.H."/>
            <person name="Chalabi S."/>
            <person name="Hu Q."/>
            <person name="Fan C."/>
            <person name="Tollenaere R."/>
            <person name="Lu Y."/>
            <person name="Battail C."/>
            <person name="Shen J."/>
            <person name="Sidebottom C.H."/>
            <person name="Wang X."/>
            <person name="Canaguier A."/>
            <person name="Chauveau A."/>
            <person name="Berard A."/>
            <person name="Deniot G."/>
            <person name="Guan M."/>
            <person name="Liu Z."/>
            <person name="Sun F."/>
            <person name="Lim Y.P."/>
            <person name="Lyons E."/>
            <person name="Town C.D."/>
            <person name="Bancroft I."/>
            <person name="Wang X."/>
            <person name="Meng J."/>
            <person name="Ma J."/>
            <person name="Pires J.C."/>
            <person name="King G.J."/>
            <person name="Brunel D."/>
            <person name="Delourme R."/>
            <person name="Renard M."/>
            <person name="Aury J.M."/>
            <person name="Adams K.L."/>
            <person name="Batley J."/>
            <person name="Snowdon R.J."/>
            <person name="Tost J."/>
            <person name="Edwards D."/>
            <person name="Zhou Y."/>
            <person name="Hua W."/>
            <person name="Sharpe A.G."/>
            <person name="Paterson A.H."/>
            <person name="Guan C."/>
            <person name="Wincker P."/>
        </authorList>
    </citation>
    <scope>NUCLEOTIDE SEQUENCE [LARGE SCALE GENOMIC DNA]</scope>
    <source>
        <strain evidence="3">cv. Darmor-bzh</strain>
    </source>
</reference>
<gene>
    <name evidence="2" type="primary">BnaC08g11880D</name>
    <name evidence="2" type="ORF">GSBRNA2T00001007001</name>
</gene>